<keyword evidence="2" id="KW-0472">Membrane</keyword>
<evidence type="ECO:0000313" key="3">
    <source>
        <dbReference type="EMBL" id="SKA77547.1"/>
    </source>
</evidence>
<dbReference type="EMBL" id="FUYH01000002">
    <property type="protein sequence ID" value="SKA77547.1"/>
    <property type="molecule type" value="Genomic_DNA"/>
</dbReference>
<dbReference type="OrthoDB" id="9789229at2"/>
<evidence type="ECO:0000256" key="1">
    <source>
        <dbReference type="SAM" id="Coils"/>
    </source>
</evidence>
<organism evidence="3 4">
    <name type="scientific">Caloramator quimbayensis</name>
    <dbReference type="NCBI Taxonomy" id="1147123"/>
    <lineage>
        <taxon>Bacteria</taxon>
        <taxon>Bacillati</taxon>
        <taxon>Bacillota</taxon>
        <taxon>Clostridia</taxon>
        <taxon>Eubacteriales</taxon>
        <taxon>Clostridiaceae</taxon>
        <taxon>Caloramator</taxon>
    </lineage>
</organism>
<evidence type="ECO:0000256" key="2">
    <source>
        <dbReference type="SAM" id="Phobius"/>
    </source>
</evidence>
<accession>A0A1T4WK58</accession>
<dbReference type="AlphaFoldDB" id="A0A1T4WK58"/>
<dbReference type="RefSeq" id="WP_078695342.1">
    <property type="nucleotide sequence ID" value="NZ_FUYH01000002.1"/>
</dbReference>
<dbReference type="STRING" id="1147123.SAMN05443428_10236"/>
<keyword evidence="4" id="KW-1185">Reference proteome</keyword>
<proteinExistence type="predicted"/>
<feature type="transmembrane region" description="Helical" evidence="2">
    <location>
        <begin position="148"/>
        <end position="173"/>
    </location>
</feature>
<feature type="transmembrane region" description="Helical" evidence="2">
    <location>
        <begin position="65"/>
        <end position="87"/>
    </location>
</feature>
<dbReference type="Pfam" id="PF06541">
    <property type="entry name" value="ABC_trans_CmpB"/>
    <property type="match status" value="1"/>
</dbReference>
<evidence type="ECO:0000313" key="4">
    <source>
        <dbReference type="Proteomes" id="UP000190105"/>
    </source>
</evidence>
<gene>
    <name evidence="3" type="ORF">SAMN05443428_10236</name>
</gene>
<keyword evidence="1" id="KW-0175">Coiled coil</keyword>
<protein>
    <submittedName>
        <fullName evidence="3">Uncharacterized membrane protein</fullName>
    </submittedName>
</protein>
<dbReference type="InterPro" id="IPR010540">
    <property type="entry name" value="CmpB_TMEM229"/>
</dbReference>
<feature type="coiled-coil region" evidence="1">
    <location>
        <begin position="173"/>
        <end position="200"/>
    </location>
</feature>
<sequence length="253" mass="29996">MNTYYYLFYSFIFYAFFGWVLEVIFHIYTQKKFINRGFLYGPICPIYGVSAVFFIVFLSRFNNNYVLIFFGGALVASIIELVTGYLMEVLFNSKWWDYSNEKFNIKGFICLRFSIIWGFLSVVFMKFINPPVSRIIFWIMKNFGEVLYSFLFAGLIVDIVLTVNSLIAFKVLFKELQEILLETKSSMEELKENLALEVREKIEGRIGYLSDVKERLIARISQRQIYLIKAYPHMKSKKFDLAIEDIRKRIHLK</sequence>
<name>A0A1T4WK58_9CLOT</name>
<feature type="transmembrane region" description="Helical" evidence="2">
    <location>
        <begin position="108"/>
        <end position="128"/>
    </location>
</feature>
<keyword evidence="2" id="KW-1133">Transmembrane helix</keyword>
<feature type="transmembrane region" description="Helical" evidence="2">
    <location>
        <begin position="6"/>
        <end position="25"/>
    </location>
</feature>
<dbReference type="Proteomes" id="UP000190105">
    <property type="component" value="Unassembled WGS sequence"/>
</dbReference>
<keyword evidence="2" id="KW-0812">Transmembrane</keyword>
<feature type="transmembrane region" description="Helical" evidence="2">
    <location>
        <begin position="37"/>
        <end position="59"/>
    </location>
</feature>
<reference evidence="4" key="1">
    <citation type="submission" date="2017-02" db="EMBL/GenBank/DDBJ databases">
        <authorList>
            <person name="Varghese N."/>
            <person name="Submissions S."/>
        </authorList>
    </citation>
    <scope>NUCLEOTIDE SEQUENCE [LARGE SCALE GENOMIC DNA]</scope>
    <source>
        <strain evidence="4">USBA 833</strain>
    </source>
</reference>